<sequence>MYELPGDVDCPVASFEKYLRKLHLQTALAAYGSERLIASKLLDHFGTARHMVRVSGHKSEMSIRSYSRRLCADNQQQISDTLAKTLQKKPNVTSIYQQAPINPPNETATSWIDISDLDENAFIELEVIWKENHPQNVQSYVKDKPVVTQESTNIVLQPVTTIKI</sequence>
<reference evidence="1" key="1">
    <citation type="submission" date="2022-11" db="EMBL/GenBank/DDBJ databases">
        <title>Centuries of genome instability and evolution in soft-shell clam transmissible cancer (bioRxiv).</title>
        <authorList>
            <person name="Hart S.F.M."/>
            <person name="Yonemitsu M.A."/>
            <person name="Giersch R.M."/>
            <person name="Beal B.F."/>
            <person name="Arriagada G."/>
            <person name="Davis B.W."/>
            <person name="Ostrander E.A."/>
            <person name="Goff S.P."/>
            <person name="Metzger M.J."/>
        </authorList>
    </citation>
    <scope>NUCLEOTIDE SEQUENCE</scope>
    <source>
        <strain evidence="1">MELC-2E11</strain>
        <tissue evidence="1">Siphon/mantle</tissue>
    </source>
</reference>
<accession>A0ABY7FLB2</accession>
<evidence type="ECO:0000313" key="2">
    <source>
        <dbReference type="Proteomes" id="UP001164746"/>
    </source>
</evidence>
<dbReference type="EMBL" id="CP111023">
    <property type="protein sequence ID" value="WAR21458.1"/>
    <property type="molecule type" value="Genomic_DNA"/>
</dbReference>
<gene>
    <name evidence="1" type="ORF">MAR_015432</name>
</gene>
<name>A0ABY7FLB2_MYAAR</name>
<dbReference type="Proteomes" id="UP001164746">
    <property type="component" value="Chromosome 12"/>
</dbReference>
<proteinExistence type="predicted"/>
<keyword evidence="2" id="KW-1185">Reference proteome</keyword>
<protein>
    <submittedName>
        <fullName evidence="1">Uncharacterized protein</fullName>
    </submittedName>
</protein>
<evidence type="ECO:0000313" key="1">
    <source>
        <dbReference type="EMBL" id="WAR21458.1"/>
    </source>
</evidence>
<organism evidence="1 2">
    <name type="scientific">Mya arenaria</name>
    <name type="common">Soft-shell clam</name>
    <dbReference type="NCBI Taxonomy" id="6604"/>
    <lineage>
        <taxon>Eukaryota</taxon>
        <taxon>Metazoa</taxon>
        <taxon>Spiralia</taxon>
        <taxon>Lophotrochozoa</taxon>
        <taxon>Mollusca</taxon>
        <taxon>Bivalvia</taxon>
        <taxon>Autobranchia</taxon>
        <taxon>Heteroconchia</taxon>
        <taxon>Euheterodonta</taxon>
        <taxon>Imparidentia</taxon>
        <taxon>Neoheterodontei</taxon>
        <taxon>Myida</taxon>
        <taxon>Myoidea</taxon>
        <taxon>Myidae</taxon>
        <taxon>Mya</taxon>
    </lineage>
</organism>
<feature type="non-terminal residue" evidence="1">
    <location>
        <position position="1"/>
    </location>
</feature>